<comment type="function">
    <text evidence="4">Catalyzes the GTP-dependent ribosomal translocation step during translation elongation. During this step, the ribosome changes from the pre-translocational (PRE) to the post-translocational (POST) state as the newly formed A-site-bound peptidyl-tRNA and P-site-bound deacylated tRNA move to the P and E sites, respectively. Catalyzes the coordinated movement of the two tRNA molecules, the mRNA and conformational changes in the ribosome.</text>
</comment>
<dbReference type="GO" id="GO:1990904">
    <property type="term" value="C:ribonucleoprotein complex"/>
    <property type="evidence" value="ECO:0007669"/>
    <property type="project" value="TreeGrafter"/>
</dbReference>
<evidence type="ECO:0000256" key="1">
    <source>
        <dbReference type="ARBA" id="ARBA00017891"/>
    </source>
</evidence>
<sequence length="256" mass="28464">MAIYLFCELSENNLNFIKQSKDGSGFLINLIDYPGCMNFSVVTTTLHVIYSVLVVVDCVSGVCVQKEMCILENFNITIPTYKECKSGPIGNIIINPVLSTVGFGSGLHSCAFILKQFAEMYMAKFTTKGKGQLGLLSRPRKKEEMAKLIEKLDIDLTVKIRIKKANFSKVCGVLLAVTWDALLHVITIHLPSLAMAQKYHFELLYEGSLDYKAATDIKSCDSKGPLTMYIFKTGLTSNKSQFYAFNWVFSGMGLLA</sequence>
<dbReference type="PANTHER" id="PTHR42908:SF35">
    <property type="entry name" value="ELONGATION FACTOR 2"/>
    <property type="match status" value="1"/>
</dbReference>
<dbReference type="SUPFAM" id="SSF52540">
    <property type="entry name" value="P-loop containing nucleoside triphosphate hydrolases"/>
    <property type="match status" value="1"/>
</dbReference>
<protein>
    <recommendedName>
        <fullName evidence="1">Elongation factor 2</fullName>
    </recommendedName>
</protein>
<dbReference type="GO" id="GO:0005829">
    <property type="term" value="C:cytosol"/>
    <property type="evidence" value="ECO:0007669"/>
    <property type="project" value="TreeGrafter"/>
</dbReference>
<keyword evidence="3" id="KW-0648">Protein biosynthesis</keyword>
<proteinExistence type="predicted"/>
<evidence type="ECO:0000256" key="4">
    <source>
        <dbReference type="ARBA" id="ARBA00024731"/>
    </source>
</evidence>
<dbReference type="InterPro" id="IPR009000">
    <property type="entry name" value="Transl_B-barrel_sf"/>
</dbReference>
<evidence type="ECO:0000313" key="5">
    <source>
        <dbReference type="EMBL" id="KAF5919746.1"/>
    </source>
</evidence>
<dbReference type="GO" id="GO:0043022">
    <property type="term" value="F:ribosome binding"/>
    <property type="evidence" value="ECO:0007669"/>
    <property type="project" value="TreeGrafter"/>
</dbReference>
<evidence type="ECO:0000313" key="6">
    <source>
        <dbReference type="Proteomes" id="UP000551758"/>
    </source>
</evidence>
<dbReference type="AlphaFoldDB" id="A0A7J7EWC2"/>
<dbReference type="GO" id="GO:0003924">
    <property type="term" value="F:GTPase activity"/>
    <property type="evidence" value="ECO:0007669"/>
    <property type="project" value="TreeGrafter"/>
</dbReference>
<dbReference type="PANTHER" id="PTHR42908">
    <property type="entry name" value="TRANSLATION ELONGATION FACTOR-RELATED"/>
    <property type="match status" value="1"/>
</dbReference>
<dbReference type="Proteomes" id="UP000551758">
    <property type="component" value="Unassembled WGS sequence"/>
</dbReference>
<evidence type="ECO:0000256" key="3">
    <source>
        <dbReference type="ARBA" id="ARBA00022768"/>
    </source>
</evidence>
<keyword evidence="6" id="KW-1185">Reference proteome</keyword>
<gene>
    <name evidence="5" type="ORF">HPG69_000347</name>
</gene>
<dbReference type="EMBL" id="JACDTQ010002243">
    <property type="protein sequence ID" value="KAF5919746.1"/>
    <property type="molecule type" value="Genomic_DNA"/>
</dbReference>
<dbReference type="Gene3D" id="3.40.50.300">
    <property type="entry name" value="P-loop containing nucleotide triphosphate hydrolases"/>
    <property type="match status" value="2"/>
</dbReference>
<organism evidence="5 6">
    <name type="scientific">Diceros bicornis minor</name>
    <name type="common">South-central black rhinoceros</name>
    <dbReference type="NCBI Taxonomy" id="77932"/>
    <lineage>
        <taxon>Eukaryota</taxon>
        <taxon>Metazoa</taxon>
        <taxon>Chordata</taxon>
        <taxon>Craniata</taxon>
        <taxon>Vertebrata</taxon>
        <taxon>Euteleostomi</taxon>
        <taxon>Mammalia</taxon>
        <taxon>Eutheria</taxon>
        <taxon>Laurasiatheria</taxon>
        <taxon>Perissodactyla</taxon>
        <taxon>Rhinocerotidae</taxon>
        <taxon>Diceros</taxon>
    </lineage>
</organism>
<dbReference type="SUPFAM" id="SSF50447">
    <property type="entry name" value="Translation proteins"/>
    <property type="match status" value="1"/>
</dbReference>
<dbReference type="Gene3D" id="2.40.30.10">
    <property type="entry name" value="Translation factors"/>
    <property type="match status" value="1"/>
</dbReference>
<comment type="caution">
    <text evidence="5">The sequence shown here is derived from an EMBL/GenBank/DDBJ whole genome shotgun (WGS) entry which is preliminary data.</text>
</comment>
<dbReference type="InterPro" id="IPR027417">
    <property type="entry name" value="P-loop_NTPase"/>
</dbReference>
<dbReference type="GO" id="GO:0003746">
    <property type="term" value="F:translation elongation factor activity"/>
    <property type="evidence" value="ECO:0007669"/>
    <property type="project" value="UniProtKB-KW"/>
</dbReference>
<keyword evidence="2" id="KW-0963">Cytoplasm</keyword>
<reference evidence="5 6" key="1">
    <citation type="journal article" date="2020" name="Mol. Biol. Evol.">
        <title>Interspecific Gene Flow and the Evolution of Specialization in Black and White Rhinoceros.</title>
        <authorList>
            <person name="Moodley Y."/>
            <person name="Westbury M.V."/>
            <person name="Russo I.M."/>
            <person name="Gopalakrishnan S."/>
            <person name="Rakotoarivelo A."/>
            <person name="Olsen R.A."/>
            <person name="Prost S."/>
            <person name="Tunstall T."/>
            <person name="Ryder O.A."/>
            <person name="Dalen L."/>
            <person name="Bruford M.W."/>
        </authorList>
    </citation>
    <scope>NUCLEOTIDE SEQUENCE [LARGE SCALE GENOMIC DNA]</scope>
    <source>
        <strain evidence="5">SBR-YM</strain>
        <tissue evidence="5">Skin</tissue>
    </source>
</reference>
<keyword evidence="3" id="KW-0251">Elongation factor</keyword>
<evidence type="ECO:0000256" key="2">
    <source>
        <dbReference type="ARBA" id="ARBA00022490"/>
    </source>
</evidence>
<accession>A0A7J7EWC2</accession>
<name>A0A7J7EWC2_DICBM</name>